<reference evidence="3 4" key="1">
    <citation type="submission" date="2018-05" db="EMBL/GenBank/DDBJ databases">
        <title>Nocardioides silvaticus genome.</title>
        <authorList>
            <person name="Li C."/>
            <person name="Wang G."/>
        </authorList>
    </citation>
    <scope>NUCLEOTIDE SEQUENCE [LARGE SCALE GENOMIC DNA]</scope>
    <source>
        <strain evidence="3 4">CCTCC AB 2018079</strain>
    </source>
</reference>
<gene>
    <name evidence="3" type="ORF">DJ010_05720</name>
</gene>
<dbReference type="AlphaFoldDB" id="A0A316TGT2"/>
<dbReference type="GO" id="GO:0005975">
    <property type="term" value="P:carbohydrate metabolic process"/>
    <property type="evidence" value="ECO:0007669"/>
    <property type="project" value="UniProtKB-ARBA"/>
</dbReference>
<keyword evidence="1" id="KW-0732">Signal</keyword>
<comment type="caution">
    <text evidence="3">The sequence shown here is derived from an EMBL/GenBank/DDBJ whole genome shotgun (WGS) entry which is preliminary data.</text>
</comment>
<feature type="chain" id="PRO_5016336410" description="DUF6801 domain-containing protein" evidence="1">
    <location>
        <begin position="37"/>
        <end position="289"/>
    </location>
</feature>
<sequence length="289" mass="28863">MTLRHHFSLRATAAGSILGLTAGTAAVLGATAPASAAPIAFDCEVPIVGAKTFDVDLSSDAPATVAPGSSVAPTITSVMTVPEDLAGLMRGVLSIDEIAGTVEAVTLVDGVETPTTLTIPRSDIGDTGPAVLTGTGTLPSFPAGDLGTVHEITAGAQSITMTLFDLDGAPAGTPFAIPCVPGAGESNVIDTIAVKAASTTKVKASYAKNKKTAKATATVTGTAGPTGKVEFKLLRGARQVKKVTVALKSGKAVATFKKVSKKGSYTVKATYQGSATSTGSKGSASFRVR</sequence>
<dbReference type="Gene3D" id="2.60.40.10">
    <property type="entry name" value="Immunoglobulins"/>
    <property type="match status" value="1"/>
</dbReference>
<evidence type="ECO:0000313" key="4">
    <source>
        <dbReference type="Proteomes" id="UP000245507"/>
    </source>
</evidence>
<dbReference type="InterPro" id="IPR046542">
    <property type="entry name" value="DUF6801"/>
</dbReference>
<evidence type="ECO:0000256" key="1">
    <source>
        <dbReference type="SAM" id="SignalP"/>
    </source>
</evidence>
<dbReference type="Pfam" id="PF20611">
    <property type="entry name" value="DUF6801"/>
    <property type="match status" value="1"/>
</dbReference>
<accession>A0A316TGT2</accession>
<dbReference type="EMBL" id="QGDD01000002">
    <property type="protein sequence ID" value="PWN03600.1"/>
    <property type="molecule type" value="Genomic_DNA"/>
</dbReference>
<feature type="signal peptide" evidence="1">
    <location>
        <begin position="1"/>
        <end position="36"/>
    </location>
</feature>
<organism evidence="3 4">
    <name type="scientific">Nocardioides silvaticus</name>
    <dbReference type="NCBI Taxonomy" id="2201891"/>
    <lineage>
        <taxon>Bacteria</taxon>
        <taxon>Bacillati</taxon>
        <taxon>Actinomycetota</taxon>
        <taxon>Actinomycetes</taxon>
        <taxon>Propionibacteriales</taxon>
        <taxon>Nocardioidaceae</taxon>
        <taxon>Nocardioides</taxon>
    </lineage>
</organism>
<protein>
    <recommendedName>
        <fullName evidence="2">DUF6801 domain-containing protein</fullName>
    </recommendedName>
</protein>
<dbReference type="InterPro" id="IPR013783">
    <property type="entry name" value="Ig-like_fold"/>
</dbReference>
<dbReference type="Proteomes" id="UP000245507">
    <property type="component" value="Unassembled WGS sequence"/>
</dbReference>
<evidence type="ECO:0000259" key="2">
    <source>
        <dbReference type="Pfam" id="PF20611"/>
    </source>
</evidence>
<proteinExistence type="predicted"/>
<dbReference type="RefSeq" id="WP_109692688.1">
    <property type="nucleotide sequence ID" value="NZ_QGDD01000002.1"/>
</dbReference>
<keyword evidence="4" id="KW-1185">Reference proteome</keyword>
<name>A0A316TGT2_9ACTN</name>
<feature type="domain" description="DUF6801" evidence="2">
    <location>
        <begin position="41"/>
        <end position="186"/>
    </location>
</feature>
<evidence type="ECO:0000313" key="3">
    <source>
        <dbReference type="EMBL" id="PWN03600.1"/>
    </source>
</evidence>
<dbReference type="OrthoDB" id="3830203at2"/>